<feature type="compositionally biased region" description="Polar residues" evidence="5">
    <location>
        <begin position="1"/>
        <end position="12"/>
    </location>
</feature>
<dbReference type="Gene3D" id="6.10.140.1900">
    <property type="match status" value="1"/>
</dbReference>
<comment type="similarity">
    <text evidence="1 4">Belongs to the ATG13 family. Fungi subfamily.</text>
</comment>
<dbReference type="GO" id="GO:0005829">
    <property type="term" value="C:cytosol"/>
    <property type="evidence" value="ECO:0007669"/>
    <property type="project" value="TreeGrafter"/>
</dbReference>
<feature type="compositionally biased region" description="Gly residues" evidence="5">
    <location>
        <begin position="737"/>
        <end position="751"/>
    </location>
</feature>
<evidence type="ECO:0000256" key="2">
    <source>
        <dbReference type="ARBA" id="ARBA00013801"/>
    </source>
</evidence>
<feature type="compositionally biased region" description="Low complexity" evidence="5">
    <location>
        <begin position="583"/>
        <end position="621"/>
    </location>
</feature>
<dbReference type="GO" id="GO:0000423">
    <property type="term" value="P:mitophagy"/>
    <property type="evidence" value="ECO:0007669"/>
    <property type="project" value="TreeGrafter"/>
</dbReference>
<dbReference type="Gene3D" id="3.30.900.10">
    <property type="entry name" value="HORMA domain"/>
    <property type="match status" value="1"/>
</dbReference>
<feature type="region of interest" description="Disordered" evidence="5">
    <location>
        <begin position="1"/>
        <end position="62"/>
    </location>
</feature>
<gene>
    <name evidence="7" type="ORF">CAC42_2349</name>
</gene>
<dbReference type="PANTHER" id="PTHR13430">
    <property type="match status" value="1"/>
</dbReference>
<feature type="compositionally biased region" description="Polar residues" evidence="5">
    <location>
        <begin position="633"/>
        <end position="645"/>
    </location>
</feature>
<feature type="compositionally biased region" description="Basic and acidic residues" evidence="5">
    <location>
        <begin position="37"/>
        <end position="49"/>
    </location>
</feature>
<evidence type="ECO:0000256" key="4">
    <source>
        <dbReference type="RuleBase" id="RU361214"/>
    </source>
</evidence>
<dbReference type="InParanoid" id="A0A2K1QJP9"/>
<comment type="caution">
    <text evidence="7">The sequence shown here is derived from an EMBL/GenBank/DDBJ whole genome shotgun (WGS) entry which is preliminary data.</text>
</comment>
<dbReference type="FunCoup" id="A0A2K1QJP9">
    <property type="interactions" value="29"/>
</dbReference>
<dbReference type="GO" id="GO:1990316">
    <property type="term" value="C:Atg1/ULK1 kinase complex"/>
    <property type="evidence" value="ECO:0007669"/>
    <property type="project" value="InterPro"/>
</dbReference>
<feature type="region of interest" description="Disordered" evidence="5">
    <location>
        <begin position="318"/>
        <end position="436"/>
    </location>
</feature>
<dbReference type="EMBL" id="NKHZ01000081">
    <property type="protein sequence ID" value="PNS15120.1"/>
    <property type="molecule type" value="Genomic_DNA"/>
</dbReference>
<feature type="compositionally biased region" description="Low complexity" evidence="5">
    <location>
        <begin position="371"/>
        <end position="383"/>
    </location>
</feature>
<dbReference type="Proteomes" id="UP000243797">
    <property type="component" value="Unassembled WGS sequence"/>
</dbReference>
<reference evidence="7 8" key="1">
    <citation type="submission" date="2017-06" db="EMBL/GenBank/DDBJ databases">
        <title>Draft genome sequence of a variant of Elsinoe murrayae.</title>
        <authorList>
            <person name="Cheng Q."/>
        </authorList>
    </citation>
    <scope>NUCLEOTIDE SEQUENCE [LARGE SCALE GENOMIC DNA]</scope>
    <source>
        <strain evidence="7 8">CQ-2017a</strain>
    </source>
</reference>
<evidence type="ECO:0000256" key="5">
    <source>
        <dbReference type="SAM" id="MobiDB-lite"/>
    </source>
</evidence>
<dbReference type="InterPro" id="IPR036570">
    <property type="entry name" value="HORMA_dom_sf"/>
</dbReference>
<feature type="region of interest" description="Disordered" evidence="5">
    <location>
        <begin position="455"/>
        <end position="522"/>
    </location>
</feature>
<feature type="compositionally biased region" description="Basic and acidic residues" evidence="5">
    <location>
        <begin position="769"/>
        <end position="779"/>
    </location>
</feature>
<feature type="compositionally biased region" description="Low complexity" evidence="5">
    <location>
        <begin position="496"/>
        <end position="509"/>
    </location>
</feature>
<name>A0A2K1QJP9_9PEZI</name>
<accession>A0A2K1QJP9</accession>
<keyword evidence="8" id="KW-1185">Reference proteome</keyword>
<feature type="compositionally biased region" description="Low complexity" evidence="5">
    <location>
        <begin position="25"/>
        <end position="36"/>
    </location>
</feature>
<dbReference type="STRING" id="2082308.A0A2K1QJP9"/>
<protein>
    <recommendedName>
        <fullName evidence="2 4">Autophagy-related protein 13</fullName>
    </recommendedName>
</protein>
<sequence length="779" mass="84076">MSSNTPQATAQRPHNARDDGQRAPSRQSLSSESASGRSHESDTGRREDTPSSDTATPPNPDRQRLNLIVQHFFSKAALIVLNSRVNLPPSQTREGEIRLDKWFNTWIRDTNVLSQDLSEWRNMDAAQKMPAPLIVEFYIDLNQHPQNQALVAIDDDHKRWDVARSLENHAKTQNQPIAPKIVVYERWTVTLEDPSGLPASQLNDAPPNIYKKGVVLLRSLHTYARLLPGWKFSRRIAKQAGNGSLPKSKFRVGRGPVLPSSDTLEWPLTNDVGSVTEDYHFGRLPCAFGSLRVAVKYRANCNFELDAAERLLSAQIATGSGSAESTHRADSTSDELGQDSRYKPWVRMPSVEGREDAPLRTGSDARTGSGSKSSLRSEVISSSVPRRTSVSFQPFKAGSLSSSPAGGVLLSGSPSSSLGRQVGAAPPQHSRSRSSLNTLPQQALRNPGIANENAIASSASSSPKPAPIQRYSSSFQNRRARFPSSVGTRTEEDGSSSRGSVSSAQRASVALPENDSSFQDDSESIGDFLKMLDKSSRQLPSFARTDPASLAANSQRTVAQYSKFAKMKDSTAQLSESMSSSLMLQRSSSSSSRQLGNVPGLVGGAAASVSTSSSPSGKPISPHTPHMPAVPSRLSNNSIASYSRSTIEDSNRTIRTEPGTAPLSRPQTTTPTARAIDIPNSPRVFPTERRSSSVHNNSRAAPRLIATGAVDDDMMPFGLRSASLPSEERSFASRLHGSGGGSGNRGDGSGGIEAQDEEEEEPLLFDLGELGRESLRRTE</sequence>
<dbReference type="GO" id="GO:0034497">
    <property type="term" value="P:protein localization to phagophore assembly site"/>
    <property type="evidence" value="ECO:0007669"/>
    <property type="project" value="TreeGrafter"/>
</dbReference>
<dbReference type="AlphaFoldDB" id="A0A2K1QJP9"/>
<evidence type="ECO:0000313" key="7">
    <source>
        <dbReference type="EMBL" id="PNS15120.1"/>
    </source>
</evidence>
<feature type="domain" description="Autophagy-related protein 13 N-terminal" evidence="6">
    <location>
        <begin position="69"/>
        <end position="303"/>
    </location>
</feature>
<organism evidence="7 8">
    <name type="scientific">Sphaceloma murrayae</name>
    <dbReference type="NCBI Taxonomy" id="2082308"/>
    <lineage>
        <taxon>Eukaryota</taxon>
        <taxon>Fungi</taxon>
        <taxon>Dikarya</taxon>
        <taxon>Ascomycota</taxon>
        <taxon>Pezizomycotina</taxon>
        <taxon>Dothideomycetes</taxon>
        <taxon>Dothideomycetidae</taxon>
        <taxon>Myriangiales</taxon>
        <taxon>Elsinoaceae</taxon>
        <taxon>Sphaceloma</taxon>
    </lineage>
</organism>
<evidence type="ECO:0000313" key="8">
    <source>
        <dbReference type="Proteomes" id="UP000243797"/>
    </source>
</evidence>
<dbReference type="Pfam" id="PF10033">
    <property type="entry name" value="ATG13"/>
    <property type="match status" value="1"/>
</dbReference>
<evidence type="ECO:0000256" key="3">
    <source>
        <dbReference type="ARBA" id="ARBA00023006"/>
    </source>
</evidence>
<feature type="compositionally biased region" description="Acidic residues" evidence="5">
    <location>
        <begin position="754"/>
        <end position="763"/>
    </location>
</feature>
<feature type="region of interest" description="Disordered" evidence="5">
    <location>
        <begin position="583"/>
        <end position="697"/>
    </location>
</feature>
<dbReference type="InterPro" id="IPR040182">
    <property type="entry name" value="ATG13"/>
</dbReference>
<keyword evidence="3 4" id="KW-0072">Autophagy</keyword>
<dbReference type="GO" id="GO:0000407">
    <property type="term" value="C:phagophore assembly site"/>
    <property type="evidence" value="ECO:0007669"/>
    <property type="project" value="TreeGrafter"/>
</dbReference>
<dbReference type="OrthoDB" id="70161at2759"/>
<dbReference type="GO" id="GO:0034727">
    <property type="term" value="P:piecemeal microautophagy of the nucleus"/>
    <property type="evidence" value="ECO:0007669"/>
    <property type="project" value="TreeGrafter"/>
</dbReference>
<feature type="region of interest" description="Disordered" evidence="5">
    <location>
        <begin position="719"/>
        <end position="779"/>
    </location>
</feature>
<feature type="compositionally biased region" description="Basic and acidic residues" evidence="5">
    <location>
        <begin position="646"/>
        <end position="655"/>
    </location>
</feature>
<evidence type="ECO:0000259" key="6">
    <source>
        <dbReference type="Pfam" id="PF10033"/>
    </source>
</evidence>
<dbReference type="PANTHER" id="PTHR13430:SF4">
    <property type="entry name" value="AUTOPHAGY-RELATED PROTEIN 13"/>
    <property type="match status" value="1"/>
</dbReference>
<dbReference type="InterPro" id="IPR018731">
    <property type="entry name" value="Atg13_N"/>
</dbReference>
<proteinExistence type="inferred from homology"/>
<evidence type="ECO:0000256" key="1">
    <source>
        <dbReference type="ARBA" id="ARBA00005246"/>
    </source>
</evidence>
<feature type="compositionally biased region" description="Low complexity" evidence="5">
    <location>
        <begin position="397"/>
        <end position="419"/>
    </location>
</feature>